<dbReference type="EMBL" id="SMCR01000004">
    <property type="protein sequence ID" value="TCV96744.1"/>
    <property type="molecule type" value="Genomic_DNA"/>
</dbReference>
<protein>
    <submittedName>
        <fullName evidence="1">Uncharacterized protein</fullName>
    </submittedName>
</protein>
<dbReference type="Proteomes" id="UP000295719">
    <property type="component" value="Unassembled WGS sequence"/>
</dbReference>
<accession>A0A4R3YYZ0</accession>
<dbReference type="AlphaFoldDB" id="A0A4R3YYZ0"/>
<keyword evidence="2" id="KW-1185">Reference proteome</keyword>
<evidence type="ECO:0000313" key="1">
    <source>
        <dbReference type="EMBL" id="TCV96744.1"/>
    </source>
</evidence>
<reference evidence="1 2" key="1">
    <citation type="submission" date="2019-03" db="EMBL/GenBank/DDBJ databases">
        <title>Genomic Encyclopedia of Type Strains, Phase IV (KMG-IV): sequencing the most valuable type-strain genomes for metagenomic binning, comparative biology and taxonomic classification.</title>
        <authorList>
            <person name="Goeker M."/>
        </authorList>
    </citation>
    <scope>NUCLEOTIDE SEQUENCE [LARGE SCALE GENOMIC DNA]</scope>
    <source>
        <strain evidence="1 2">DSM 19580</strain>
    </source>
</reference>
<name>A0A4R3YYZ0_9GAMM</name>
<organism evidence="1 2">
    <name type="scientific">Biostraticola tofi</name>
    <dbReference type="NCBI Taxonomy" id="466109"/>
    <lineage>
        <taxon>Bacteria</taxon>
        <taxon>Pseudomonadati</taxon>
        <taxon>Pseudomonadota</taxon>
        <taxon>Gammaproteobacteria</taxon>
        <taxon>Enterobacterales</taxon>
        <taxon>Bruguierivoracaceae</taxon>
        <taxon>Biostraticola</taxon>
    </lineage>
</organism>
<sequence length="41" mass="4467">MNAATNTDPDYLSPITIGRYAEIMGSAKSLNFPPARNILEI</sequence>
<proteinExistence type="predicted"/>
<evidence type="ECO:0000313" key="2">
    <source>
        <dbReference type="Proteomes" id="UP000295719"/>
    </source>
</evidence>
<dbReference type="RefSeq" id="WP_268990350.1">
    <property type="nucleotide sequence ID" value="NZ_SMCR01000004.1"/>
</dbReference>
<gene>
    <name evidence="1" type="ORF">EDC52_104184</name>
</gene>
<comment type="caution">
    <text evidence="1">The sequence shown here is derived from an EMBL/GenBank/DDBJ whole genome shotgun (WGS) entry which is preliminary data.</text>
</comment>